<organism evidence="1 2">
    <name type="scientific">Frondihabitans sucicola</name>
    <dbReference type="NCBI Taxonomy" id="1268041"/>
    <lineage>
        <taxon>Bacteria</taxon>
        <taxon>Bacillati</taxon>
        <taxon>Actinomycetota</taxon>
        <taxon>Actinomycetes</taxon>
        <taxon>Micrococcales</taxon>
        <taxon>Microbacteriaceae</taxon>
        <taxon>Frondihabitans</taxon>
    </lineage>
</organism>
<keyword evidence="2" id="KW-1185">Reference proteome</keyword>
<accession>A0ABM8GIH3</accession>
<dbReference type="Proteomes" id="UP001321486">
    <property type="component" value="Chromosome"/>
</dbReference>
<proteinExistence type="predicted"/>
<protein>
    <submittedName>
        <fullName evidence="1">Uncharacterized protein</fullName>
    </submittedName>
</protein>
<evidence type="ECO:0000313" key="2">
    <source>
        <dbReference type="Proteomes" id="UP001321486"/>
    </source>
</evidence>
<reference evidence="2" key="1">
    <citation type="journal article" date="2019" name="Int. J. Syst. Evol. Microbiol.">
        <title>The Global Catalogue of Microorganisms (GCM) 10K type strain sequencing project: providing services to taxonomists for standard genome sequencing and annotation.</title>
        <authorList>
            <consortium name="The Broad Institute Genomics Platform"/>
            <consortium name="The Broad Institute Genome Sequencing Center for Infectious Disease"/>
            <person name="Wu L."/>
            <person name="Ma J."/>
        </authorList>
    </citation>
    <scope>NUCLEOTIDE SEQUENCE [LARGE SCALE GENOMIC DNA]</scope>
    <source>
        <strain evidence="2">NBRC 108728</strain>
    </source>
</reference>
<name>A0ABM8GIH3_9MICO</name>
<gene>
    <name evidence="1" type="ORF">GCM10025867_04230</name>
</gene>
<dbReference type="EMBL" id="AP027732">
    <property type="protein sequence ID" value="BDZ48182.1"/>
    <property type="molecule type" value="Genomic_DNA"/>
</dbReference>
<sequence>MPPTHARSIRLLPELRAVHLERLPVTAPADVLFFQTKYDLGDAPLPAGVRRVTLAGAVRAFWRSPAERLEMPEPLWMRFLPAQPF</sequence>
<dbReference type="RefSeq" id="WP_286345203.1">
    <property type="nucleotide sequence ID" value="NZ_AP027732.1"/>
</dbReference>
<evidence type="ECO:0000313" key="1">
    <source>
        <dbReference type="EMBL" id="BDZ48182.1"/>
    </source>
</evidence>